<dbReference type="InterPro" id="IPR013507">
    <property type="entry name" value="DNA_mismatch_S5_2-like"/>
</dbReference>
<organism evidence="8 9">
    <name type="scientific">Gambusia affinis</name>
    <name type="common">Western mosquitofish</name>
    <name type="synonym">Heterandria affinis</name>
    <dbReference type="NCBI Taxonomy" id="33528"/>
    <lineage>
        <taxon>Eukaryota</taxon>
        <taxon>Metazoa</taxon>
        <taxon>Chordata</taxon>
        <taxon>Craniata</taxon>
        <taxon>Vertebrata</taxon>
        <taxon>Euteleostomi</taxon>
        <taxon>Actinopterygii</taxon>
        <taxon>Neopterygii</taxon>
        <taxon>Teleostei</taxon>
        <taxon>Neoteleostei</taxon>
        <taxon>Acanthomorphata</taxon>
        <taxon>Ovalentaria</taxon>
        <taxon>Atherinomorphae</taxon>
        <taxon>Cyprinodontiformes</taxon>
        <taxon>Poeciliidae</taxon>
        <taxon>Poeciliinae</taxon>
        <taxon>Gambusia</taxon>
    </lineage>
</organism>
<dbReference type="Pfam" id="PF01119">
    <property type="entry name" value="DNA_mis_repair"/>
    <property type="match status" value="1"/>
</dbReference>
<dbReference type="Pfam" id="PF16413">
    <property type="entry name" value="Mlh1_C"/>
    <property type="match status" value="1"/>
</dbReference>
<dbReference type="InterPro" id="IPR020568">
    <property type="entry name" value="Ribosomal_Su5_D2-typ_SF"/>
</dbReference>
<accession>A0A315VRC6</accession>
<evidence type="ECO:0000313" key="8">
    <source>
        <dbReference type="EMBL" id="PWA25741.1"/>
    </source>
</evidence>
<dbReference type="GO" id="GO:0006298">
    <property type="term" value="P:mismatch repair"/>
    <property type="evidence" value="ECO:0007669"/>
    <property type="project" value="InterPro"/>
</dbReference>
<evidence type="ECO:0000256" key="2">
    <source>
        <dbReference type="ARBA" id="ARBA00006082"/>
    </source>
</evidence>
<comment type="subcellular location">
    <subcellularLocation>
        <location evidence="1">Nucleus</location>
    </subcellularLocation>
</comment>
<dbReference type="InterPro" id="IPR014721">
    <property type="entry name" value="Ribsml_uS5_D2-typ_fold_subgr"/>
</dbReference>
<evidence type="ECO:0000256" key="3">
    <source>
        <dbReference type="ARBA" id="ARBA00022763"/>
    </source>
</evidence>
<dbReference type="PANTHER" id="PTHR10073">
    <property type="entry name" value="DNA MISMATCH REPAIR PROTEIN MLH, PMS, MUTL"/>
    <property type="match status" value="1"/>
</dbReference>
<dbReference type="GO" id="GO:0032389">
    <property type="term" value="C:MutLalpha complex"/>
    <property type="evidence" value="ECO:0007669"/>
    <property type="project" value="TreeGrafter"/>
</dbReference>
<name>A0A315VRC6_GAMAF</name>
<dbReference type="InterPro" id="IPR036890">
    <property type="entry name" value="HATPase_C_sf"/>
</dbReference>
<comment type="similarity">
    <text evidence="2">Belongs to the DNA mismatch repair MutL/HexB family.</text>
</comment>
<dbReference type="Gene3D" id="3.30.230.10">
    <property type="match status" value="1"/>
</dbReference>
<dbReference type="CDD" id="cd03483">
    <property type="entry name" value="MutL_Trans_MLH1"/>
    <property type="match status" value="1"/>
</dbReference>
<dbReference type="Proteomes" id="UP000250572">
    <property type="component" value="Unassembled WGS sequence"/>
</dbReference>
<dbReference type="GO" id="GO:0016887">
    <property type="term" value="F:ATP hydrolysis activity"/>
    <property type="evidence" value="ECO:0007669"/>
    <property type="project" value="InterPro"/>
</dbReference>
<reference evidence="8 9" key="1">
    <citation type="journal article" date="2018" name="G3 (Bethesda)">
        <title>A High-Quality Reference Genome for the Invasive Mosquitofish Gambusia affinis Using a Chicago Library.</title>
        <authorList>
            <person name="Hoffberg S.L."/>
            <person name="Troendle N.J."/>
            <person name="Glenn T.C."/>
            <person name="Mahmud O."/>
            <person name="Louha S."/>
            <person name="Chalopin D."/>
            <person name="Bennetzen J.L."/>
            <person name="Mauricio R."/>
        </authorList>
    </citation>
    <scope>NUCLEOTIDE SEQUENCE [LARGE SCALE GENOMIC DNA]</scope>
    <source>
        <strain evidence="8">NE01/NJP1002.9</strain>
        <tissue evidence="8">Muscle</tissue>
    </source>
</reference>
<sequence>MAGVIRRLDETVVNRIAAGEVIQRPANAVKELIENCLDAKATNIQVTVKDGGLKLLQIQDNGTGIRKEDMEIVCERFTTSKLQTFEDLSAIATYGFRGEVTTPVALSSGATLALASISHVAHVTITTKTADAKCAYRASYSDGKLKGPPKPCAGNQGTQILVEDLFYNVSTRRKALKSPADEYSRIVDVVSRSGLKPQPFLLLMTKSFISGPALYAIHNSGRSFSVKKQGETVADVRTLPNASVVDNIRSVFGNPIWSPVDSVVLCVPCVSPVGPGVSRLTWPCPCCVLGLRVHRELIEVGCQDQKLAFTLKGFVSNANYSMKRCILVLFINHRLVESSALKKAVETVYAAYLPKNSHPFLYLSLEIAPQNVDVNVHPTKHEVHFLHEDSVMESVQKHIESKLLGSNSSRTYFTQTLLPELSVSGGSEVKPSGSSESAERVYAHQMVRTDCRAQKLDAFLQPKEKPAPDPETAGPSGSPVATRTTELDSLELDDADMLEVALQEPGPAGEEERSGAAEEAQRKRPREEEDEKEEDEKEEDEGLTAAATPKRRVIKLTSIKDLRAEITENTHRGLQEMLQKHSFVGCVDPQWSLIQHHTKLYLLNTTTLSRELFYQILIFDFGNFGVLRLSTPAPLYELAMLALDSAESGWTEEDGPKEGLAQYIVDFLKKKAEMLEDYFSMEIDQEGNLTGLPLLLDKYTPIMEGLPLFILRLATEVNWDNEKECFRDFSKECSAFYSIRKQFVLEAEPGDEPESDGNSWRWNVEHVLFKALRTLFSPPKSFSEDGTVLQIANLPDLYKIGSVLVSYTSPGVAAESRVRFRRSVAVGGQRSWRRPHCWDSRAFRLAFIFSRRFTRWLLVISISSILSRAVRSYEEEEEEEYRLHI</sequence>
<dbReference type="Gene3D" id="3.30.565.10">
    <property type="entry name" value="Histidine kinase-like ATPase, C-terminal domain"/>
    <property type="match status" value="1"/>
</dbReference>
<protein>
    <recommendedName>
        <fullName evidence="7">DNA mismatch repair protein S5 domain-containing protein</fullName>
    </recommendedName>
</protein>
<evidence type="ECO:0000256" key="5">
    <source>
        <dbReference type="ARBA" id="ARBA00023242"/>
    </source>
</evidence>
<comment type="caution">
    <text evidence="8">The sequence shown here is derived from an EMBL/GenBank/DDBJ whole genome shotgun (WGS) entry which is preliminary data.</text>
</comment>
<dbReference type="EMBL" id="NHOQ01001229">
    <property type="protein sequence ID" value="PWA25741.1"/>
    <property type="molecule type" value="Genomic_DNA"/>
</dbReference>
<keyword evidence="5" id="KW-0539">Nucleus</keyword>
<dbReference type="Pfam" id="PF13589">
    <property type="entry name" value="HATPase_c_3"/>
    <property type="match status" value="1"/>
</dbReference>
<feature type="domain" description="DNA mismatch repair protein S5" evidence="7">
    <location>
        <begin position="285"/>
        <end position="404"/>
    </location>
</feature>
<dbReference type="AlphaFoldDB" id="A0A315VRC6"/>
<dbReference type="STRING" id="33528.ENSGAFP00000026389"/>
<evidence type="ECO:0000259" key="7">
    <source>
        <dbReference type="SMART" id="SM01340"/>
    </source>
</evidence>
<dbReference type="FunFam" id="3.30.230.10:FF:000014">
    <property type="entry name" value="DNA mismatch repair protein Mlh1"/>
    <property type="match status" value="1"/>
</dbReference>
<dbReference type="SUPFAM" id="SSF55874">
    <property type="entry name" value="ATPase domain of HSP90 chaperone/DNA topoisomerase II/histidine kinase"/>
    <property type="match status" value="1"/>
</dbReference>
<feature type="region of interest" description="Disordered" evidence="6">
    <location>
        <begin position="462"/>
        <end position="483"/>
    </location>
</feature>
<feature type="compositionally biased region" description="Acidic residues" evidence="6">
    <location>
        <begin position="528"/>
        <end position="542"/>
    </location>
</feature>
<keyword evidence="9" id="KW-1185">Reference proteome</keyword>
<keyword evidence="4" id="KW-0234">DNA repair</keyword>
<proteinExistence type="inferred from homology"/>
<dbReference type="InterPro" id="IPR038973">
    <property type="entry name" value="MutL/Mlh/Pms-like"/>
</dbReference>
<dbReference type="InterPro" id="IPR002099">
    <property type="entry name" value="MutL/Mlh/PMS"/>
</dbReference>
<dbReference type="CDD" id="cd16926">
    <property type="entry name" value="HATPase_MutL-MLH-PMS-like"/>
    <property type="match status" value="1"/>
</dbReference>
<feature type="region of interest" description="Disordered" evidence="6">
    <location>
        <begin position="504"/>
        <end position="548"/>
    </location>
</feature>
<gene>
    <name evidence="8" type="ORF">CCH79_00001311</name>
</gene>
<dbReference type="FunFam" id="3.30.565.10:FF:000109">
    <property type="entry name" value="Related to MLH1-DNA mismatch repair protein"/>
    <property type="match status" value="1"/>
</dbReference>
<dbReference type="GO" id="GO:0140664">
    <property type="term" value="F:ATP-dependent DNA damage sensor activity"/>
    <property type="evidence" value="ECO:0007669"/>
    <property type="project" value="InterPro"/>
</dbReference>
<feature type="compositionally biased region" description="Basic and acidic residues" evidence="6">
    <location>
        <begin position="510"/>
        <end position="527"/>
    </location>
</feature>
<dbReference type="SMART" id="SM01340">
    <property type="entry name" value="DNA_mis_repair"/>
    <property type="match status" value="1"/>
</dbReference>
<evidence type="ECO:0000313" key="9">
    <source>
        <dbReference type="Proteomes" id="UP000250572"/>
    </source>
</evidence>
<evidence type="ECO:0000256" key="4">
    <source>
        <dbReference type="ARBA" id="ARBA00023204"/>
    </source>
</evidence>
<dbReference type="GO" id="GO:0030983">
    <property type="term" value="F:mismatched DNA binding"/>
    <property type="evidence" value="ECO:0007669"/>
    <property type="project" value="InterPro"/>
</dbReference>
<evidence type="ECO:0000256" key="6">
    <source>
        <dbReference type="SAM" id="MobiDB-lite"/>
    </source>
</evidence>
<dbReference type="GO" id="GO:0005524">
    <property type="term" value="F:ATP binding"/>
    <property type="evidence" value="ECO:0007669"/>
    <property type="project" value="InterPro"/>
</dbReference>
<evidence type="ECO:0000256" key="1">
    <source>
        <dbReference type="ARBA" id="ARBA00004123"/>
    </source>
</evidence>
<dbReference type="NCBIfam" id="TIGR00585">
    <property type="entry name" value="mutl"/>
    <property type="match status" value="1"/>
</dbReference>
<dbReference type="InterPro" id="IPR032189">
    <property type="entry name" value="Mlh1_C"/>
</dbReference>
<dbReference type="SUPFAM" id="SSF54211">
    <property type="entry name" value="Ribosomal protein S5 domain 2-like"/>
    <property type="match status" value="1"/>
</dbReference>
<keyword evidence="3" id="KW-0227">DNA damage</keyword>
<dbReference type="PANTHER" id="PTHR10073:SF12">
    <property type="entry name" value="DNA MISMATCH REPAIR PROTEIN MLH1"/>
    <property type="match status" value="1"/>
</dbReference>